<comment type="catalytic activity">
    <reaction evidence="11">
        <text>[GlcNAc-(1-&gt;4)-Mur2Ac(oyl-L-Ala-gamma-D-Glu-L-Lys-D-Ala-D-Ala)](n)-di-trans,octa-cis-undecaprenyl diphosphate + beta-D-GlcNAc-(1-&gt;4)-Mur2Ac(oyl-L-Ala-gamma-D-Glu-L-Lys-D-Ala-D-Ala)-di-trans,octa-cis-undecaprenyl diphosphate = [GlcNAc-(1-&gt;4)-Mur2Ac(oyl-L-Ala-gamma-D-Glu-L-Lys-D-Ala-D-Ala)](n+1)-di-trans,octa-cis-undecaprenyl diphosphate + di-trans,octa-cis-undecaprenyl diphosphate + H(+)</text>
        <dbReference type="Rhea" id="RHEA:23708"/>
        <dbReference type="Rhea" id="RHEA-COMP:9602"/>
        <dbReference type="Rhea" id="RHEA-COMP:9603"/>
        <dbReference type="ChEBI" id="CHEBI:15378"/>
        <dbReference type="ChEBI" id="CHEBI:58405"/>
        <dbReference type="ChEBI" id="CHEBI:60033"/>
        <dbReference type="ChEBI" id="CHEBI:78435"/>
        <dbReference type="EC" id="2.4.99.28"/>
    </reaction>
</comment>
<dbReference type="Pfam" id="PF00912">
    <property type="entry name" value="Transgly"/>
    <property type="match status" value="1"/>
</dbReference>
<dbReference type="PANTHER" id="PTHR32282:SF34">
    <property type="entry name" value="PENICILLIN-BINDING PROTEIN 1A"/>
    <property type="match status" value="1"/>
</dbReference>
<keyword evidence="2" id="KW-0645">Protease</keyword>
<dbReference type="FunFam" id="1.10.3810.10:FF:000001">
    <property type="entry name" value="Penicillin-binding protein 1A"/>
    <property type="match status" value="1"/>
</dbReference>
<dbReference type="GO" id="GO:0008658">
    <property type="term" value="F:penicillin binding"/>
    <property type="evidence" value="ECO:0007669"/>
    <property type="project" value="InterPro"/>
</dbReference>
<protein>
    <recommendedName>
        <fullName evidence="10">peptidoglycan glycosyltransferase</fullName>
        <ecNumber evidence="10">2.4.99.28</ecNumber>
    </recommendedName>
</protein>
<dbReference type="EMBL" id="CAEZXN010000015">
    <property type="protein sequence ID" value="CAB4695158.1"/>
    <property type="molecule type" value="Genomic_DNA"/>
</dbReference>
<evidence type="ECO:0000256" key="3">
    <source>
        <dbReference type="ARBA" id="ARBA00022676"/>
    </source>
</evidence>
<keyword evidence="6" id="KW-0133">Cell shape</keyword>
<proteinExistence type="predicted"/>
<dbReference type="GO" id="GO:0008955">
    <property type="term" value="F:peptidoglycan glycosyltransferase activity"/>
    <property type="evidence" value="ECO:0007669"/>
    <property type="project" value="UniProtKB-EC"/>
</dbReference>
<dbReference type="EMBL" id="CAFBAA010000008">
    <property type="protein sequence ID" value="CAB4841868.1"/>
    <property type="molecule type" value="Genomic_DNA"/>
</dbReference>
<evidence type="ECO:0000256" key="10">
    <source>
        <dbReference type="ARBA" id="ARBA00044770"/>
    </source>
</evidence>
<dbReference type="GO" id="GO:0004180">
    <property type="term" value="F:carboxypeptidase activity"/>
    <property type="evidence" value="ECO:0007669"/>
    <property type="project" value="UniProtKB-KW"/>
</dbReference>
<dbReference type="InterPro" id="IPR050396">
    <property type="entry name" value="Glycosyltr_51/Transpeptidase"/>
</dbReference>
<dbReference type="EMBL" id="CAFBRC010000038">
    <property type="protein sequence ID" value="CAB5075055.1"/>
    <property type="molecule type" value="Genomic_DNA"/>
</dbReference>
<dbReference type="PANTHER" id="PTHR32282">
    <property type="entry name" value="BINDING PROTEIN TRANSPEPTIDASE, PUTATIVE-RELATED"/>
    <property type="match status" value="1"/>
</dbReference>
<evidence type="ECO:0000256" key="6">
    <source>
        <dbReference type="ARBA" id="ARBA00022960"/>
    </source>
</evidence>
<evidence type="ECO:0000313" key="16">
    <source>
        <dbReference type="EMBL" id="CAB4841868.1"/>
    </source>
</evidence>
<dbReference type="InterPro" id="IPR001264">
    <property type="entry name" value="Glyco_trans_51"/>
</dbReference>
<evidence type="ECO:0000256" key="7">
    <source>
        <dbReference type="ARBA" id="ARBA00022984"/>
    </source>
</evidence>
<dbReference type="AlphaFoldDB" id="A0A6J6PF75"/>
<keyword evidence="7" id="KW-0573">Peptidoglycan synthesis</keyword>
<keyword evidence="4" id="KW-0808">Transferase</keyword>
<evidence type="ECO:0000313" key="17">
    <source>
        <dbReference type="EMBL" id="CAB5075055.1"/>
    </source>
</evidence>
<dbReference type="InterPro" id="IPR036950">
    <property type="entry name" value="PBP_transglycosylase"/>
</dbReference>
<evidence type="ECO:0000256" key="4">
    <source>
        <dbReference type="ARBA" id="ARBA00022679"/>
    </source>
</evidence>
<evidence type="ECO:0000256" key="1">
    <source>
        <dbReference type="ARBA" id="ARBA00022645"/>
    </source>
</evidence>
<name>A0A6J6PF75_9ZZZZ</name>
<keyword evidence="1" id="KW-0121">Carboxypeptidase</keyword>
<accession>A0A6J6PF75</accession>
<keyword evidence="5" id="KW-0378">Hydrolase</keyword>
<dbReference type="Gene3D" id="1.10.3810.10">
    <property type="entry name" value="Biosynthetic peptidoglycan transglycosylase-like"/>
    <property type="match status" value="1"/>
</dbReference>
<evidence type="ECO:0000256" key="11">
    <source>
        <dbReference type="ARBA" id="ARBA00049902"/>
    </source>
</evidence>
<dbReference type="SUPFAM" id="SSF56601">
    <property type="entry name" value="beta-lactamase/transpeptidase-like"/>
    <property type="match status" value="1"/>
</dbReference>
<sequence length="644" mass="68824">MRPSPLRLIIRWGLLLFGFFALAGVATLVFAYFTVKIPDPNQFTTGQATIIQYADGSEIGRLGAQNRVSVPLAKMPIELRRAVLAAENKSFYTDHAISPTGILRAVYYNLRGGSLQGGSTITQQYAKTAFLTPERTIKRKVKELVISIKLENTLSKDQILENYLNTIYFGRGAYGVEAAARQYFGRDVDQLTLSQSAVLASVLRSPGYYDPQYGGENKKRLEGRFDYVIKNMVSSKWITPAQAAKAKVPTIKDPITGGEFAGPTGYLLMTIKSELAKLGFTEDQLLVGGLRVKTTFERAAQQAAVDAVDSQSPKKAPADLHIGLASVRPGTGEVVAMYGGKDYLVRQLNDATQGIAMAGSTFKPFALIAGLEAGIGLDTVWNGDSPQIYDVDGKPYEVGNYGNKSFGDITLLKATANSVNTVYVPLGIQVGPDKVVEVARRAGIPTSVAMMPTPSVVLGAASPHVLDVAAAYATFAAQGVYAKPYFISTVSGRNGGVLFEAKPQGEQVFSADVMADVTTALQAVVKVGSGFEAKKLKRPAAGKTGTSQENASAWFSGFTPQLATSVSFFRDDATKTLHGIGGLTSVTGGSFPARIWTKYMLGALKGQPVLQFPEPANITGTEPVLPQMYDTTESSTAAVVQAVR</sequence>
<dbReference type="GO" id="GO:0009252">
    <property type="term" value="P:peptidoglycan biosynthetic process"/>
    <property type="evidence" value="ECO:0007669"/>
    <property type="project" value="UniProtKB-KW"/>
</dbReference>
<dbReference type="GO" id="GO:0071555">
    <property type="term" value="P:cell wall organization"/>
    <property type="evidence" value="ECO:0007669"/>
    <property type="project" value="UniProtKB-KW"/>
</dbReference>
<evidence type="ECO:0000259" key="12">
    <source>
        <dbReference type="Pfam" id="PF00905"/>
    </source>
</evidence>
<dbReference type="EC" id="2.4.99.28" evidence="10"/>
<keyword evidence="8" id="KW-0511">Multifunctional enzyme</keyword>
<dbReference type="SUPFAM" id="SSF53955">
    <property type="entry name" value="Lysozyme-like"/>
    <property type="match status" value="1"/>
</dbReference>
<dbReference type="InterPro" id="IPR012338">
    <property type="entry name" value="Beta-lactam/transpept-like"/>
</dbReference>
<dbReference type="GO" id="GO:0008360">
    <property type="term" value="P:regulation of cell shape"/>
    <property type="evidence" value="ECO:0007669"/>
    <property type="project" value="UniProtKB-KW"/>
</dbReference>
<organism evidence="15">
    <name type="scientific">freshwater metagenome</name>
    <dbReference type="NCBI Taxonomy" id="449393"/>
    <lineage>
        <taxon>unclassified sequences</taxon>
        <taxon>metagenomes</taxon>
        <taxon>ecological metagenomes</taxon>
    </lineage>
</organism>
<dbReference type="Pfam" id="PF00905">
    <property type="entry name" value="Transpeptidase"/>
    <property type="match status" value="1"/>
</dbReference>
<evidence type="ECO:0000256" key="2">
    <source>
        <dbReference type="ARBA" id="ARBA00022670"/>
    </source>
</evidence>
<dbReference type="InterPro" id="IPR001460">
    <property type="entry name" value="PCN-bd_Tpept"/>
</dbReference>
<evidence type="ECO:0000259" key="13">
    <source>
        <dbReference type="Pfam" id="PF00912"/>
    </source>
</evidence>
<dbReference type="InterPro" id="IPR023346">
    <property type="entry name" value="Lysozyme-like_dom_sf"/>
</dbReference>
<feature type="domain" description="Glycosyl transferase family 51" evidence="13">
    <location>
        <begin position="56"/>
        <end position="232"/>
    </location>
</feature>
<dbReference type="EMBL" id="CAEZXB010000027">
    <property type="protein sequence ID" value="CAB4682170.1"/>
    <property type="molecule type" value="Genomic_DNA"/>
</dbReference>
<keyword evidence="3" id="KW-0328">Glycosyltransferase</keyword>
<feature type="domain" description="Penicillin-binding protein transpeptidase" evidence="12">
    <location>
        <begin position="329"/>
        <end position="561"/>
    </location>
</feature>
<keyword evidence="9" id="KW-0961">Cell wall biogenesis/degradation</keyword>
<dbReference type="GO" id="GO:0030288">
    <property type="term" value="C:outer membrane-bounded periplasmic space"/>
    <property type="evidence" value="ECO:0007669"/>
    <property type="project" value="TreeGrafter"/>
</dbReference>
<dbReference type="GO" id="GO:0006508">
    <property type="term" value="P:proteolysis"/>
    <property type="evidence" value="ECO:0007669"/>
    <property type="project" value="UniProtKB-KW"/>
</dbReference>
<evidence type="ECO:0000256" key="9">
    <source>
        <dbReference type="ARBA" id="ARBA00023316"/>
    </source>
</evidence>
<dbReference type="Gene3D" id="3.40.710.10">
    <property type="entry name" value="DD-peptidase/beta-lactamase superfamily"/>
    <property type="match status" value="1"/>
</dbReference>
<gene>
    <name evidence="14" type="ORF">UFOPK2342_01248</name>
    <name evidence="15" type="ORF">UFOPK2423_00826</name>
    <name evidence="16" type="ORF">UFOPK3266_00498</name>
    <name evidence="17" type="ORF">UFOPK4367_00713</name>
</gene>
<evidence type="ECO:0000313" key="15">
    <source>
        <dbReference type="EMBL" id="CAB4695158.1"/>
    </source>
</evidence>
<evidence type="ECO:0000256" key="5">
    <source>
        <dbReference type="ARBA" id="ARBA00022801"/>
    </source>
</evidence>
<reference evidence="15" key="1">
    <citation type="submission" date="2020-05" db="EMBL/GenBank/DDBJ databases">
        <authorList>
            <person name="Chiriac C."/>
            <person name="Salcher M."/>
            <person name="Ghai R."/>
            <person name="Kavagutti S V."/>
        </authorList>
    </citation>
    <scope>NUCLEOTIDE SEQUENCE</scope>
</reference>
<evidence type="ECO:0000256" key="8">
    <source>
        <dbReference type="ARBA" id="ARBA00023268"/>
    </source>
</evidence>
<evidence type="ECO:0000313" key="14">
    <source>
        <dbReference type="EMBL" id="CAB4682170.1"/>
    </source>
</evidence>